<evidence type="ECO:0000313" key="1">
    <source>
        <dbReference type="EMBL" id="QJA46572.1"/>
    </source>
</evidence>
<dbReference type="EMBL" id="MT144606">
    <property type="protein sequence ID" value="QJH94776.1"/>
    <property type="molecule type" value="Genomic_DNA"/>
</dbReference>
<dbReference type="EMBL" id="MT144015">
    <property type="protein sequence ID" value="QJA46572.1"/>
    <property type="molecule type" value="Genomic_DNA"/>
</dbReference>
<evidence type="ECO:0000313" key="2">
    <source>
        <dbReference type="EMBL" id="QJH94776.1"/>
    </source>
</evidence>
<dbReference type="AlphaFoldDB" id="A0A6H1ZGH7"/>
<sequence>MGQNYDCLVKMLRKIDPELAEQFKKTLPSDHPDCDGQCLCYERGEKHEKARHPLRWSFGP</sequence>
<proteinExistence type="predicted"/>
<gene>
    <name evidence="1" type="ORF">TM448A00456_0012</name>
    <name evidence="2" type="ORF">TM448B00301_0018</name>
</gene>
<reference evidence="1" key="1">
    <citation type="submission" date="2020-03" db="EMBL/GenBank/DDBJ databases">
        <title>The deep terrestrial virosphere.</title>
        <authorList>
            <person name="Holmfeldt K."/>
            <person name="Nilsson E."/>
            <person name="Simone D."/>
            <person name="Lopez-Fernandez M."/>
            <person name="Wu X."/>
            <person name="de Brujin I."/>
            <person name="Lundin D."/>
            <person name="Andersson A."/>
            <person name="Bertilsson S."/>
            <person name="Dopson M."/>
        </authorList>
    </citation>
    <scope>NUCLEOTIDE SEQUENCE</scope>
    <source>
        <strain evidence="1">TM448A00456</strain>
        <strain evidence="2">TM448B00301</strain>
    </source>
</reference>
<protein>
    <submittedName>
        <fullName evidence="1">Uncharacterized protein</fullName>
    </submittedName>
</protein>
<name>A0A6H1ZGH7_9ZZZZ</name>
<accession>A0A6H1ZGH7</accession>
<organism evidence="1">
    <name type="scientific">viral metagenome</name>
    <dbReference type="NCBI Taxonomy" id="1070528"/>
    <lineage>
        <taxon>unclassified sequences</taxon>
        <taxon>metagenomes</taxon>
        <taxon>organismal metagenomes</taxon>
    </lineage>
</organism>